<dbReference type="GO" id="GO:0005975">
    <property type="term" value="P:carbohydrate metabolic process"/>
    <property type="evidence" value="ECO:0007669"/>
    <property type="project" value="InterPro"/>
</dbReference>
<dbReference type="SUPFAM" id="SSF51445">
    <property type="entry name" value="(Trans)glycosidases"/>
    <property type="match status" value="1"/>
</dbReference>
<dbReference type="PANTHER" id="PTHR11452:SF73">
    <property type="entry name" value="ALPHA-GALACTOSIDASE"/>
    <property type="match status" value="1"/>
</dbReference>
<sequence>MATHYSIIGGMIIVVLLMINGSEGGRLLEKKNRTSAEAEPYNVRRYLAENGLGQTPPMGWNSWNHFGCDISENVVRETADAMVSTGLAAFG</sequence>
<feature type="transmembrane region" description="Helical" evidence="4">
    <location>
        <begin position="6"/>
        <end position="23"/>
    </location>
</feature>
<reference evidence="5" key="1">
    <citation type="submission" date="2015-12" db="EMBL/GenBank/DDBJ databases">
        <authorList>
            <person name="Chaudhury A."/>
            <person name="Khurana P."/>
            <person name="Yadav S."/>
            <person name="Yadav M."/>
            <person name="Kantiwal U."/>
            <person name="Tikaniya D."/>
            <person name="Sheoran P."/>
            <person name="Verma M."/>
        </authorList>
    </citation>
    <scope>NUCLEOTIDE SEQUENCE</scope>
    <source>
        <strain evidence="5">HG870</strain>
    </source>
</reference>
<proteinExistence type="evidence at transcript level"/>
<comment type="similarity">
    <text evidence="1">Belongs to the glycosyl hydrolase 27 family.</text>
</comment>
<evidence type="ECO:0000256" key="1">
    <source>
        <dbReference type="ARBA" id="ARBA00009743"/>
    </source>
</evidence>
<dbReference type="AlphaFoldDB" id="A0A678PZS2"/>
<dbReference type="Gene3D" id="3.20.20.70">
    <property type="entry name" value="Aldolase class I"/>
    <property type="match status" value="1"/>
</dbReference>
<evidence type="ECO:0000256" key="4">
    <source>
        <dbReference type="SAM" id="Phobius"/>
    </source>
</evidence>
<evidence type="ECO:0000313" key="5">
    <source>
        <dbReference type="EMBL" id="APU87395.1"/>
    </source>
</evidence>
<keyword evidence="4" id="KW-0812">Transmembrane</keyword>
<keyword evidence="4" id="KW-0472">Membrane</keyword>
<keyword evidence="2 5" id="KW-0378">Hydrolase</keyword>
<protein>
    <submittedName>
        <fullName evidence="5">Alpha-galactosidase</fullName>
        <ecNumber evidence="5">3.2.1.22</ecNumber>
    </submittedName>
</protein>
<evidence type="ECO:0000256" key="2">
    <source>
        <dbReference type="ARBA" id="ARBA00022801"/>
    </source>
</evidence>
<keyword evidence="4" id="KW-1133">Transmembrane helix</keyword>
<dbReference type="EC" id="3.2.1.22" evidence="5"/>
<dbReference type="GO" id="GO:0004557">
    <property type="term" value="F:alpha-galactosidase activity"/>
    <property type="evidence" value="ECO:0007669"/>
    <property type="project" value="UniProtKB-EC"/>
</dbReference>
<organism evidence="5">
    <name type="scientific">Cyamopsis tetragonoloba</name>
    <name type="common">Guar</name>
    <name type="synonym">Cluster bean</name>
    <dbReference type="NCBI Taxonomy" id="3832"/>
    <lineage>
        <taxon>Eukaryota</taxon>
        <taxon>Viridiplantae</taxon>
        <taxon>Streptophyta</taxon>
        <taxon>Embryophyta</taxon>
        <taxon>Tracheophyta</taxon>
        <taxon>Spermatophyta</taxon>
        <taxon>Magnoliopsida</taxon>
        <taxon>eudicotyledons</taxon>
        <taxon>Gunneridae</taxon>
        <taxon>Pentapetalae</taxon>
        <taxon>rosids</taxon>
        <taxon>fabids</taxon>
        <taxon>Fabales</taxon>
        <taxon>Fabaceae</taxon>
        <taxon>Papilionoideae</taxon>
        <taxon>50 kb inversion clade</taxon>
        <taxon>NPAAA clade</taxon>
        <taxon>indigoferoid/millettioid clade</taxon>
        <taxon>Indigofereae</taxon>
        <taxon>Cyamopsis</taxon>
    </lineage>
</organism>
<evidence type="ECO:0000256" key="3">
    <source>
        <dbReference type="ARBA" id="ARBA00023295"/>
    </source>
</evidence>
<keyword evidence="3 5" id="KW-0326">Glycosidase</keyword>
<dbReference type="InterPro" id="IPR013785">
    <property type="entry name" value="Aldolase_TIM"/>
</dbReference>
<accession>A0A678PZS2</accession>
<dbReference type="InterPro" id="IPR002241">
    <property type="entry name" value="Glyco_hydro_27"/>
</dbReference>
<name>A0A678PZS2_CYATE</name>
<dbReference type="InterPro" id="IPR017853">
    <property type="entry name" value="GH"/>
</dbReference>
<dbReference type="PANTHER" id="PTHR11452">
    <property type="entry name" value="ALPHA-GALACTOSIDASE/ALPHA-N-ACETYLGALACTOSAMINIDASE"/>
    <property type="match status" value="1"/>
</dbReference>
<dbReference type="EMBL" id="KU353528">
    <property type="protein sequence ID" value="APU87395.1"/>
    <property type="molecule type" value="mRNA"/>
</dbReference>
<dbReference type="GO" id="GO:0009505">
    <property type="term" value="C:plant-type cell wall"/>
    <property type="evidence" value="ECO:0007669"/>
    <property type="project" value="TreeGrafter"/>
</dbReference>